<gene>
    <name evidence="1" type="ORF">FM121_13760</name>
</gene>
<protein>
    <submittedName>
        <fullName evidence="1">Uncharacterized protein</fullName>
    </submittedName>
</protein>
<proteinExistence type="predicted"/>
<dbReference type="AlphaFoldDB" id="A0A1X6WS90"/>
<dbReference type="EMBL" id="FWFD01000020">
    <property type="protein sequence ID" value="SLM87160.1"/>
    <property type="molecule type" value="Genomic_DNA"/>
</dbReference>
<keyword evidence="2" id="KW-1185">Reference proteome</keyword>
<accession>A0A1X6WS90</accession>
<sequence length="39" mass="4510">MTSIEIIDSPTREVVIIYLKDRYLAGAMLAFIDKLSYLF</sequence>
<dbReference type="Proteomes" id="UP000195918">
    <property type="component" value="Unassembled WGS sequence"/>
</dbReference>
<reference evidence="2" key="1">
    <citation type="submission" date="2017-02" db="EMBL/GenBank/DDBJ databases">
        <authorList>
            <person name="Dridi B."/>
        </authorList>
    </citation>
    <scope>NUCLEOTIDE SEQUENCE [LARGE SCALE GENOMIC DNA]</scope>
    <source>
        <strain evidence="2">bH819</strain>
    </source>
</reference>
<evidence type="ECO:0000313" key="1">
    <source>
        <dbReference type="EMBL" id="SLM87160.1"/>
    </source>
</evidence>
<evidence type="ECO:0000313" key="2">
    <source>
        <dbReference type="Proteomes" id="UP000195918"/>
    </source>
</evidence>
<name>A0A1X6WS90_9ENTE</name>
<organism evidence="1 2">
    <name type="scientific">Vagococcus fluvialis bH819</name>
    <dbReference type="NCBI Taxonomy" id="1255619"/>
    <lineage>
        <taxon>Bacteria</taxon>
        <taxon>Bacillati</taxon>
        <taxon>Bacillota</taxon>
        <taxon>Bacilli</taxon>
        <taxon>Lactobacillales</taxon>
        <taxon>Enterococcaceae</taxon>
        <taxon>Vagococcus</taxon>
    </lineage>
</organism>